<evidence type="ECO:0000313" key="1">
    <source>
        <dbReference type="EMBL" id="XFD39157.1"/>
    </source>
</evidence>
<name>A0ACD5DD07_9LACO</name>
<reference evidence="1" key="1">
    <citation type="submission" date="2024-08" db="EMBL/GenBank/DDBJ databases">
        <title>Lentilactobacillus sp. nov., isolated from tree bark.</title>
        <authorList>
            <person name="Phuengjayaem S."/>
            <person name="Tanasupawat S."/>
        </authorList>
    </citation>
    <scope>NUCLEOTIDE SEQUENCE</scope>
    <source>
        <strain evidence="1">SPB1-3</strain>
    </source>
</reference>
<protein>
    <submittedName>
        <fullName evidence="1">Transporter</fullName>
    </submittedName>
</protein>
<proteinExistence type="predicted"/>
<accession>A0ACD5DD07</accession>
<dbReference type="Proteomes" id="UP001149860">
    <property type="component" value="Chromosome"/>
</dbReference>
<dbReference type="EMBL" id="CP168151">
    <property type="protein sequence ID" value="XFD39157.1"/>
    <property type="molecule type" value="Genomic_DNA"/>
</dbReference>
<organism evidence="1 2">
    <name type="scientific">Lentilactobacillus terminaliae</name>
    <dbReference type="NCBI Taxonomy" id="3003483"/>
    <lineage>
        <taxon>Bacteria</taxon>
        <taxon>Bacillati</taxon>
        <taxon>Bacillota</taxon>
        <taxon>Bacilli</taxon>
        <taxon>Lactobacillales</taxon>
        <taxon>Lactobacillaceae</taxon>
        <taxon>Lentilactobacillus</taxon>
    </lineage>
</organism>
<keyword evidence="2" id="KW-1185">Reference proteome</keyword>
<evidence type="ECO:0000313" key="2">
    <source>
        <dbReference type="Proteomes" id="UP001149860"/>
    </source>
</evidence>
<gene>
    <name evidence="1" type="ORF">O0236_006890</name>
</gene>
<sequence>MKLKLNMWTAIDDIINVILFFFSWFLIIGAAFSDGGGNQADNMANFLLIMALIGLALNIISLIRSHKVNISIVGPILGIIGNVVYLFGAWAAFPAIVLLIIASVFSFMQHPVKNNNESNNPVVH</sequence>